<proteinExistence type="predicted"/>
<protein>
    <submittedName>
        <fullName evidence="3">Uncharacterized protein</fullName>
    </submittedName>
</protein>
<sequence length="312" mass="35045">MRSLPSIPCSSESPLLASAVSCPLCKQFVNFNIACFVSGGDHFGAHNPVLDWRWHDDCRPWINQKSRFCFEDVQILPFENERYSSKLVLRNGPTYFKRASLSRPVPALSPCSMFFSRAKAWLPGLPWWRGKVKDSTKQAEECTASARARWWSGRRLLNAIGWGQSSASEHSLLAGIPQYLAPHKPSVELPEHFQICFNFARHLFDLCVVTLLCASSPAFRLVLDILGFGGLLKVWLHGLACFLVTAYGMYMALWLVQEYLVQFACLYGFLQTLVLCVSIQAGQSEPQEELEQGPGPDMAKEEELSTADTCEQ</sequence>
<dbReference type="Pfam" id="PF15576">
    <property type="entry name" value="DUF4661"/>
    <property type="match status" value="1"/>
</dbReference>
<evidence type="ECO:0000313" key="4">
    <source>
        <dbReference type="Proteomes" id="UP000694545"/>
    </source>
</evidence>
<keyword evidence="2" id="KW-0812">Transmembrane</keyword>
<organism evidence="3 4">
    <name type="scientific">Varanus komodoensis</name>
    <name type="common">Komodo dragon</name>
    <dbReference type="NCBI Taxonomy" id="61221"/>
    <lineage>
        <taxon>Eukaryota</taxon>
        <taxon>Metazoa</taxon>
        <taxon>Chordata</taxon>
        <taxon>Craniata</taxon>
        <taxon>Vertebrata</taxon>
        <taxon>Euteleostomi</taxon>
        <taxon>Lepidosauria</taxon>
        <taxon>Squamata</taxon>
        <taxon>Bifurcata</taxon>
        <taxon>Unidentata</taxon>
        <taxon>Episquamata</taxon>
        <taxon>Toxicofera</taxon>
        <taxon>Anguimorpha</taxon>
        <taxon>Paleoanguimorpha</taxon>
        <taxon>Varanoidea</taxon>
        <taxon>Varanidae</taxon>
        <taxon>Varanus</taxon>
    </lineage>
</organism>
<feature type="transmembrane region" description="Helical" evidence="2">
    <location>
        <begin position="234"/>
        <end position="253"/>
    </location>
</feature>
<dbReference type="AlphaFoldDB" id="A0A8D2JIV5"/>
<name>A0A8D2JIV5_VARKO</name>
<dbReference type="Proteomes" id="UP000694545">
    <property type="component" value="Unplaced"/>
</dbReference>
<dbReference type="Ensembl" id="ENSVKKT00000013100.1">
    <property type="protein sequence ID" value="ENSVKKP00000012793.1"/>
    <property type="gene ID" value="ENSVKKG00000008865.1"/>
</dbReference>
<feature type="region of interest" description="Disordered" evidence="1">
    <location>
        <begin position="284"/>
        <end position="312"/>
    </location>
</feature>
<dbReference type="PANTHER" id="PTHR14307">
    <property type="entry name" value="C6ORF47 FAMILY MEMBER"/>
    <property type="match status" value="1"/>
</dbReference>
<evidence type="ECO:0000256" key="2">
    <source>
        <dbReference type="SAM" id="Phobius"/>
    </source>
</evidence>
<dbReference type="InterPro" id="IPR029073">
    <property type="entry name" value="DUF4661"/>
</dbReference>
<keyword evidence="2" id="KW-0472">Membrane</keyword>
<reference evidence="3" key="1">
    <citation type="submission" date="2025-08" db="UniProtKB">
        <authorList>
            <consortium name="Ensembl"/>
        </authorList>
    </citation>
    <scope>IDENTIFICATION</scope>
</reference>
<reference evidence="3" key="2">
    <citation type="submission" date="2025-09" db="UniProtKB">
        <authorList>
            <consortium name="Ensembl"/>
        </authorList>
    </citation>
    <scope>IDENTIFICATION</scope>
</reference>
<evidence type="ECO:0000256" key="1">
    <source>
        <dbReference type="SAM" id="MobiDB-lite"/>
    </source>
</evidence>
<accession>A0A8D2JIV5</accession>
<dbReference type="PANTHER" id="PTHR14307:SF0">
    <property type="entry name" value="SI:CH73-25F10.6"/>
    <property type="match status" value="1"/>
</dbReference>
<evidence type="ECO:0000313" key="3">
    <source>
        <dbReference type="Ensembl" id="ENSVKKP00000012793.1"/>
    </source>
</evidence>
<keyword evidence="4" id="KW-1185">Reference proteome</keyword>
<keyword evidence="2" id="KW-1133">Transmembrane helix</keyword>